<accession>A0A820GXI8</accession>
<reference evidence="1" key="1">
    <citation type="submission" date="2021-02" db="EMBL/GenBank/DDBJ databases">
        <authorList>
            <person name="Nowell W R."/>
        </authorList>
    </citation>
    <scope>NUCLEOTIDE SEQUENCE</scope>
</reference>
<organism evidence="1 2">
    <name type="scientific">Rotaria socialis</name>
    <dbReference type="NCBI Taxonomy" id="392032"/>
    <lineage>
        <taxon>Eukaryota</taxon>
        <taxon>Metazoa</taxon>
        <taxon>Spiralia</taxon>
        <taxon>Gnathifera</taxon>
        <taxon>Rotifera</taxon>
        <taxon>Eurotatoria</taxon>
        <taxon>Bdelloidea</taxon>
        <taxon>Philodinida</taxon>
        <taxon>Philodinidae</taxon>
        <taxon>Rotaria</taxon>
    </lineage>
</organism>
<name>A0A820GXI8_9BILA</name>
<dbReference type="Gene3D" id="2.120.10.30">
    <property type="entry name" value="TolB, C-terminal domain"/>
    <property type="match status" value="1"/>
</dbReference>
<dbReference type="Proteomes" id="UP000663873">
    <property type="component" value="Unassembled WGS sequence"/>
</dbReference>
<gene>
    <name evidence="1" type="ORF">UJA718_LOCUS11607</name>
</gene>
<comment type="caution">
    <text evidence="1">The sequence shown here is derived from an EMBL/GenBank/DDBJ whole genome shotgun (WGS) entry which is preliminary data.</text>
</comment>
<keyword evidence="2" id="KW-1185">Reference proteome</keyword>
<evidence type="ECO:0000313" key="2">
    <source>
        <dbReference type="Proteomes" id="UP000663873"/>
    </source>
</evidence>
<dbReference type="SUPFAM" id="SSF101898">
    <property type="entry name" value="NHL repeat"/>
    <property type="match status" value="1"/>
</dbReference>
<proteinExistence type="predicted"/>
<dbReference type="InterPro" id="IPR011042">
    <property type="entry name" value="6-blade_b-propeller_TolB-like"/>
</dbReference>
<protein>
    <submittedName>
        <fullName evidence="1">Uncharacterized protein</fullName>
    </submittedName>
</protein>
<sequence>MPATTAVTTTTTTTAPCDSCTGNYTWNQTGIILADTASSTIPQACCVFLPGNDTFHICGHTLRFVQSWVTGGASRTAVTNNTGNHIDYIRFNKDENMYTNAHDKNLVRRYAPNFADGTAVDDSYTLYIADQDNNRVAKLDQNATSSVTSINTNGITSKLSALLLNPFVSNQIYISGDTGNTVYLWTFVAATPSITNTQVNCGSTLQAPRSIEMYAFGNLYVADQNNFQVVTYSANSTMGTIILSFTARPMDLALNSQLNLYVLLDNGKLYKHQLI</sequence>
<dbReference type="AlphaFoldDB" id="A0A820GXI8"/>
<evidence type="ECO:0000313" key="1">
    <source>
        <dbReference type="EMBL" id="CAF4284540.1"/>
    </source>
</evidence>
<dbReference type="EMBL" id="CAJOBP010001435">
    <property type="protein sequence ID" value="CAF4284540.1"/>
    <property type="molecule type" value="Genomic_DNA"/>
</dbReference>